<gene>
    <name evidence="1" type="ORF">G210_4365</name>
</gene>
<dbReference type="Proteomes" id="UP000011777">
    <property type="component" value="Unassembled WGS sequence"/>
</dbReference>
<protein>
    <submittedName>
        <fullName evidence="1">Uncharacterized protein</fullName>
    </submittedName>
</protein>
<dbReference type="OrthoDB" id="340227at2759"/>
<evidence type="ECO:0000313" key="1">
    <source>
        <dbReference type="EMBL" id="EMG45444.1"/>
    </source>
</evidence>
<accession>M3JT37</accession>
<dbReference type="AlphaFoldDB" id="M3JT37"/>
<comment type="caution">
    <text evidence="1">The sequence shown here is derived from an EMBL/GenBank/DDBJ whole genome shotgun (WGS) entry which is preliminary data.</text>
</comment>
<name>M3JT37_CANMX</name>
<keyword evidence="2" id="KW-1185">Reference proteome</keyword>
<dbReference type="EMBL" id="AOGT01002462">
    <property type="protein sequence ID" value="EMG45444.1"/>
    <property type="molecule type" value="Genomic_DNA"/>
</dbReference>
<organism evidence="1 2">
    <name type="scientific">Candida maltosa (strain Xu316)</name>
    <name type="common">Yeast</name>
    <dbReference type="NCBI Taxonomy" id="1245528"/>
    <lineage>
        <taxon>Eukaryota</taxon>
        <taxon>Fungi</taxon>
        <taxon>Dikarya</taxon>
        <taxon>Ascomycota</taxon>
        <taxon>Saccharomycotina</taxon>
        <taxon>Pichiomycetes</taxon>
        <taxon>Debaryomycetaceae</taxon>
        <taxon>Candida/Lodderomyces clade</taxon>
        <taxon>Candida</taxon>
    </lineage>
</organism>
<reference evidence="1 2" key="1">
    <citation type="submission" date="2013-02" db="EMBL/GenBank/DDBJ databases">
        <title>Genome sequence of Candida maltosa Xu316, a potential industrial strain for xylitol and ethanol production.</title>
        <authorList>
            <person name="Yu J."/>
            <person name="Wang Q."/>
            <person name="Geng X."/>
            <person name="Bao W."/>
            <person name="He P."/>
            <person name="Cai J."/>
        </authorList>
    </citation>
    <scope>NUCLEOTIDE SEQUENCE [LARGE SCALE GENOMIC DNA]</scope>
    <source>
        <strain evidence="2">Xu316</strain>
    </source>
</reference>
<sequence>MSTFKRLLPAPPPTINAWSINQLINITDKDGSHLHKLHSSNSDDNDSISSGDIEILSGPLKSISSPQSPISSSIKDSVTVPFSAPVTNTKSIDDNDPIVVMAEGNDDEEYDEDGDVLVSVGKNIKIKKPKFPKSNKIKGGTGHYKYRITDTTKDSPPFIINSGSHSPIQQDYSMPSPVESISGGPSSSSPHMLVYPQFGIPIYHVSMVNDQSPPLQTSPVFTASPMSPKSGKWMGVSKSISY</sequence>
<dbReference type="HOGENOM" id="CLU_1147052_0_0_1"/>
<dbReference type="STRING" id="1245528.M3JT37"/>
<proteinExistence type="predicted"/>
<evidence type="ECO:0000313" key="2">
    <source>
        <dbReference type="Proteomes" id="UP000011777"/>
    </source>
</evidence>